<sequence length="64" mass="7012">MSEKINNNIKIGNNNTIKKSNIGNYAKTDRQCKKKSVVRNIIIGIFVAVVGGVIVSIITKILIN</sequence>
<keyword evidence="1" id="KW-1133">Transmembrane helix</keyword>
<dbReference type="EMBL" id="UGJF01000001">
    <property type="protein sequence ID" value="STQ88270.1"/>
    <property type="molecule type" value="Genomic_DNA"/>
</dbReference>
<keyword evidence="1" id="KW-0472">Membrane</keyword>
<protein>
    <submittedName>
        <fullName evidence="2">Uncharacterized protein</fullName>
    </submittedName>
</protein>
<evidence type="ECO:0000256" key="1">
    <source>
        <dbReference type="SAM" id="Phobius"/>
    </source>
</evidence>
<evidence type="ECO:0000313" key="3">
    <source>
        <dbReference type="Proteomes" id="UP000255269"/>
    </source>
</evidence>
<evidence type="ECO:0000313" key="2">
    <source>
        <dbReference type="EMBL" id="STQ88270.1"/>
    </source>
</evidence>
<dbReference type="AlphaFoldDB" id="A0A377Q0N4"/>
<keyword evidence="1" id="KW-0812">Transmembrane</keyword>
<accession>A0A377Q0N4</accession>
<proteinExistence type="predicted"/>
<dbReference type="Proteomes" id="UP000255269">
    <property type="component" value="Unassembled WGS sequence"/>
</dbReference>
<gene>
    <name evidence="2" type="ORF">NCTC13156_01107</name>
</gene>
<feature type="transmembrane region" description="Helical" evidence="1">
    <location>
        <begin position="37"/>
        <end position="63"/>
    </location>
</feature>
<reference evidence="2 3" key="1">
    <citation type="submission" date="2018-06" db="EMBL/GenBank/DDBJ databases">
        <authorList>
            <consortium name="Pathogen Informatics"/>
            <person name="Doyle S."/>
        </authorList>
    </citation>
    <scope>NUCLEOTIDE SEQUENCE [LARGE SCALE GENOMIC DNA]</scope>
    <source>
        <strain evidence="2 3">NCTC13156</strain>
    </source>
</reference>
<organism evidence="2 3">
    <name type="scientific">Helicobacter pullorum</name>
    <dbReference type="NCBI Taxonomy" id="35818"/>
    <lineage>
        <taxon>Bacteria</taxon>
        <taxon>Pseudomonadati</taxon>
        <taxon>Campylobacterota</taxon>
        <taxon>Epsilonproteobacteria</taxon>
        <taxon>Campylobacterales</taxon>
        <taxon>Helicobacteraceae</taxon>
        <taxon>Helicobacter</taxon>
    </lineage>
</organism>
<name>A0A377Q0N4_9HELI</name>